<proteinExistence type="inferred from homology"/>
<dbReference type="PROSITE" id="PS50975">
    <property type="entry name" value="ATP_GRASP"/>
    <property type="match status" value="1"/>
</dbReference>
<dbReference type="Gene3D" id="3.90.600.10">
    <property type="entry name" value="Phosphoribosylglycinamide synthetase, C-terminal domain"/>
    <property type="match status" value="1"/>
</dbReference>
<dbReference type="GO" id="GO:0006189">
    <property type="term" value="P:'de novo' IMP biosynthetic process"/>
    <property type="evidence" value="ECO:0007669"/>
    <property type="project" value="UniProtKB-UniPathway"/>
</dbReference>
<keyword evidence="8" id="KW-0464">Manganese</keyword>
<feature type="domain" description="ATP-grasp" evidence="12">
    <location>
        <begin position="4"/>
        <end position="137"/>
    </location>
</feature>
<evidence type="ECO:0000256" key="3">
    <source>
        <dbReference type="ARBA" id="ARBA00022598"/>
    </source>
</evidence>
<dbReference type="EC" id="6.3.4.13" evidence="2"/>
<evidence type="ECO:0000256" key="5">
    <source>
        <dbReference type="ARBA" id="ARBA00022741"/>
    </source>
</evidence>
<keyword evidence="7" id="KW-0067">ATP-binding</keyword>
<evidence type="ECO:0000313" key="13">
    <source>
        <dbReference type="EMBL" id="GAG02622.1"/>
    </source>
</evidence>
<evidence type="ECO:0000256" key="11">
    <source>
        <dbReference type="ARBA" id="ARBA00042864"/>
    </source>
</evidence>
<keyword evidence="6" id="KW-0658">Purine biosynthesis</keyword>
<organism evidence="13">
    <name type="scientific">marine sediment metagenome</name>
    <dbReference type="NCBI Taxonomy" id="412755"/>
    <lineage>
        <taxon>unclassified sequences</taxon>
        <taxon>metagenomes</taxon>
        <taxon>ecological metagenomes</taxon>
    </lineage>
</organism>
<evidence type="ECO:0000256" key="10">
    <source>
        <dbReference type="ARBA" id="ARBA00042242"/>
    </source>
</evidence>
<dbReference type="GO" id="GO:0046872">
    <property type="term" value="F:metal ion binding"/>
    <property type="evidence" value="ECO:0007669"/>
    <property type="project" value="UniProtKB-KW"/>
</dbReference>
<evidence type="ECO:0000256" key="4">
    <source>
        <dbReference type="ARBA" id="ARBA00022723"/>
    </source>
</evidence>
<dbReference type="FunFam" id="3.30.470.20:FF:000018">
    <property type="entry name" value="Trifunctional purine biosynthetic protein adenosine-3"/>
    <property type="match status" value="1"/>
</dbReference>
<gene>
    <name evidence="13" type="ORF">S01H1_40009</name>
</gene>
<comment type="caution">
    <text evidence="13">The sequence shown here is derived from an EMBL/GenBank/DDBJ whole genome shotgun (WGS) entry which is preliminary data.</text>
</comment>
<dbReference type="Pfam" id="PF01071">
    <property type="entry name" value="GARS_A"/>
    <property type="match status" value="1"/>
</dbReference>
<dbReference type="GO" id="GO:0004637">
    <property type="term" value="F:phosphoribosylamine-glycine ligase activity"/>
    <property type="evidence" value="ECO:0007669"/>
    <property type="project" value="UniProtKB-EC"/>
</dbReference>
<dbReference type="SMART" id="SM01209">
    <property type="entry name" value="GARS_A"/>
    <property type="match status" value="1"/>
</dbReference>
<dbReference type="FunFam" id="3.90.600.10:FF:000001">
    <property type="entry name" value="Trifunctional purine biosynthetic protein adenosine-3"/>
    <property type="match status" value="1"/>
</dbReference>
<dbReference type="SUPFAM" id="SSF56059">
    <property type="entry name" value="Glutathione synthetase ATP-binding domain-like"/>
    <property type="match status" value="1"/>
</dbReference>
<keyword evidence="5" id="KW-0547">Nucleotide-binding</keyword>
<evidence type="ECO:0000256" key="2">
    <source>
        <dbReference type="ARBA" id="ARBA00013255"/>
    </source>
</evidence>
<dbReference type="InterPro" id="IPR020560">
    <property type="entry name" value="PRibGlycinamide_synth_C-dom"/>
</dbReference>
<dbReference type="AlphaFoldDB" id="X0UTT9"/>
<comment type="pathway">
    <text evidence="1">Purine metabolism; IMP biosynthesis via de novo pathway; N(1)-(5-phospho-D-ribosyl)glycinamide from 5-phospho-alpha-D-ribose 1-diphosphate: step 2/2.</text>
</comment>
<evidence type="ECO:0000259" key="12">
    <source>
        <dbReference type="PROSITE" id="PS50975"/>
    </source>
</evidence>
<comment type="similarity">
    <text evidence="9">Belongs to the GARS family.</text>
</comment>
<dbReference type="InterPro" id="IPR037123">
    <property type="entry name" value="PRibGlycinamide_synth_C_sf"/>
</dbReference>
<dbReference type="UniPathway" id="UPA00074">
    <property type="reaction ID" value="UER00125"/>
</dbReference>
<evidence type="ECO:0000256" key="1">
    <source>
        <dbReference type="ARBA" id="ARBA00005174"/>
    </source>
</evidence>
<dbReference type="NCBIfam" id="TIGR00877">
    <property type="entry name" value="purD"/>
    <property type="match status" value="1"/>
</dbReference>
<dbReference type="InterPro" id="IPR011054">
    <property type="entry name" value="Rudment_hybrid_motif"/>
</dbReference>
<dbReference type="Gene3D" id="3.30.470.20">
    <property type="entry name" value="ATP-grasp fold, B domain"/>
    <property type="match status" value="1"/>
</dbReference>
<evidence type="ECO:0000256" key="7">
    <source>
        <dbReference type="ARBA" id="ARBA00022840"/>
    </source>
</evidence>
<dbReference type="PROSITE" id="PS00184">
    <property type="entry name" value="GARS"/>
    <property type="match status" value="1"/>
</dbReference>
<name>X0UTT9_9ZZZZ</name>
<evidence type="ECO:0000256" key="8">
    <source>
        <dbReference type="ARBA" id="ARBA00023211"/>
    </source>
</evidence>
<dbReference type="PANTHER" id="PTHR43472">
    <property type="entry name" value="PHOSPHORIBOSYLAMINE--GLYCINE LIGASE"/>
    <property type="match status" value="1"/>
</dbReference>
<dbReference type="PANTHER" id="PTHR43472:SF1">
    <property type="entry name" value="PHOSPHORIBOSYLAMINE--GLYCINE LIGASE, CHLOROPLASTIC"/>
    <property type="match status" value="1"/>
</dbReference>
<dbReference type="InterPro" id="IPR011761">
    <property type="entry name" value="ATP-grasp"/>
</dbReference>
<dbReference type="SMART" id="SM01210">
    <property type="entry name" value="GARS_C"/>
    <property type="match status" value="1"/>
</dbReference>
<protein>
    <recommendedName>
        <fullName evidence="2">phosphoribosylamine--glycine ligase</fullName>
        <ecNumber evidence="2">6.3.4.13</ecNumber>
    </recommendedName>
    <alternativeName>
        <fullName evidence="10">Glycinamide ribonucleotide synthetase</fullName>
    </alternativeName>
    <alternativeName>
        <fullName evidence="11">Phosphoribosylglycinamide synthetase</fullName>
    </alternativeName>
</protein>
<keyword evidence="3" id="KW-0436">Ligase</keyword>
<dbReference type="Pfam" id="PF02843">
    <property type="entry name" value="GARS_C"/>
    <property type="match status" value="1"/>
</dbReference>
<dbReference type="EMBL" id="BARS01025305">
    <property type="protein sequence ID" value="GAG02622.1"/>
    <property type="molecule type" value="Genomic_DNA"/>
</dbReference>
<dbReference type="SUPFAM" id="SSF51246">
    <property type="entry name" value="Rudiment single hybrid motif"/>
    <property type="match status" value="1"/>
</dbReference>
<accession>X0UTT9</accession>
<reference evidence="13" key="1">
    <citation type="journal article" date="2014" name="Front. Microbiol.">
        <title>High frequency of phylogenetically diverse reductive dehalogenase-homologous genes in deep subseafloor sedimentary metagenomes.</title>
        <authorList>
            <person name="Kawai M."/>
            <person name="Futagami T."/>
            <person name="Toyoda A."/>
            <person name="Takaki Y."/>
            <person name="Nishi S."/>
            <person name="Hori S."/>
            <person name="Arai W."/>
            <person name="Tsubouchi T."/>
            <person name="Morono Y."/>
            <person name="Uchiyama I."/>
            <person name="Ito T."/>
            <person name="Fujiyama A."/>
            <person name="Inagaki F."/>
            <person name="Takami H."/>
        </authorList>
    </citation>
    <scope>NUCLEOTIDE SEQUENCE</scope>
    <source>
        <strain evidence="13">Expedition CK06-06</strain>
    </source>
</reference>
<dbReference type="InterPro" id="IPR020559">
    <property type="entry name" value="PRibGlycinamide_synth_CS"/>
</dbReference>
<keyword evidence="4" id="KW-0479">Metal-binding</keyword>
<dbReference type="InterPro" id="IPR020561">
    <property type="entry name" value="PRibGlycinamid_synth_ATP-grasp"/>
</dbReference>
<feature type="non-terminal residue" evidence="13">
    <location>
        <position position="1"/>
    </location>
</feature>
<evidence type="ECO:0000256" key="9">
    <source>
        <dbReference type="ARBA" id="ARBA00038345"/>
    </source>
</evidence>
<dbReference type="GO" id="GO:0009113">
    <property type="term" value="P:purine nucleobase biosynthetic process"/>
    <property type="evidence" value="ECO:0007669"/>
    <property type="project" value="InterPro"/>
</dbReference>
<sequence>SAGDKVLIDEYIIGKEVSLLAFTDGKTVVPMVPACDYKKIGDNDQGPNTGGIGGYGPPGFFSAELADRATNAILLPTVKAMAEEGIPYKGVLYAGLMLTDGEISTLEFNARFGDPESQVTLPLLKTDLVDILMAVVEGNLDQLTIRWSDDACVGVVMASGGYPGSYKTGFPIEGLDKAEKDVLIFHAGTKLGNDGTIYTSGGRVLTVVAVGKNIAEARKRVYAELPDIYFEGCYHRKDIALREIA</sequence>
<dbReference type="GO" id="GO:0005524">
    <property type="term" value="F:ATP binding"/>
    <property type="evidence" value="ECO:0007669"/>
    <property type="project" value="UniProtKB-KW"/>
</dbReference>
<evidence type="ECO:0000256" key="6">
    <source>
        <dbReference type="ARBA" id="ARBA00022755"/>
    </source>
</evidence>
<dbReference type="InterPro" id="IPR000115">
    <property type="entry name" value="PRibGlycinamide_synth"/>
</dbReference>